<feature type="domain" description="Metallo-beta-lactamase" evidence="1">
    <location>
        <begin position="30"/>
        <end position="238"/>
    </location>
</feature>
<comment type="caution">
    <text evidence="2">The sequence shown here is derived from an EMBL/GenBank/DDBJ whole genome shotgun (WGS) entry which is preliminary data.</text>
</comment>
<accession>A0A1B9ADT3</accession>
<dbReference type="CDD" id="cd07721">
    <property type="entry name" value="yflN-like_MBL-fold"/>
    <property type="match status" value="1"/>
</dbReference>
<dbReference type="PANTHER" id="PTHR42951:SF17">
    <property type="entry name" value="METALLO-BETA-LACTAMASE DOMAIN-CONTAINING PROTEIN"/>
    <property type="match status" value="1"/>
</dbReference>
<dbReference type="SMART" id="SM00849">
    <property type="entry name" value="Lactamase_B"/>
    <property type="match status" value="1"/>
</dbReference>
<dbReference type="InterPro" id="IPR036866">
    <property type="entry name" value="RibonucZ/Hydroxyglut_hydro"/>
</dbReference>
<dbReference type="EMBL" id="MAYT01000030">
    <property type="protein sequence ID" value="OCA82013.1"/>
    <property type="molecule type" value="Genomic_DNA"/>
</dbReference>
<sequence length="275" mass="30266">MENKFIPATSVNSGRVVAIQPDIHMYTVQIVNLFFVGHKNDWVLVDTGMPRSADDILQQTEKLFGEGAKPKAIVLTHGHFDHVGALEELVQRWDVPVYAHEMELPYLTGKRNYPEPDASVEGGLVAKMSPMFPTEAVDISGRVQALPVDGTVPPMPGWQWIHTPGHSPGHISLFRPADRLLIAGDAFVTVKQDALYNVLTQKKEFQGPPRYLTTDWTAAKASVIRLAELQPAIAATGHGEESSGDELSEGLAYLVDHFDEIAVPDHGRYVDGNKE</sequence>
<dbReference type="Pfam" id="PF00753">
    <property type="entry name" value="Lactamase_B"/>
    <property type="match status" value="1"/>
</dbReference>
<keyword evidence="2" id="KW-0378">Hydrolase</keyword>
<protein>
    <submittedName>
        <fullName evidence="2">MBL fold metallo-hydrolase</fullName>
    </submittedName>
</protein>
<organism evidence="2 3">
    <name type="scientific">Pseudobacillus wudalianchiensis</name>
    <dbReference type="NCBI Taxonomy" id="1743143"/>
    <lineage>
        <taxon>Bacteria</taxon>
        <taxon>Bacillati</taxon>
        <taxon>Bacillota</taxon>
        <taxon>Bacilli</taxon>
        <taxon>Bacillales</taxon>
        <taxon>Bacillaceae</taxon>
        <taxon>Pseudobacillus</taxon>
    </lineage>
</organism>
<reference evidence="3" key="1">
    <citation type="submission" date="2016-05" db="EMBL/GenBank/DDBJ databases">
        <authorList>
            <person name="Liu B."/>
            <person name="Wang J."/>
            <person name="Zhu Y."/>
            <person name="Liu G."/>
            <person name="Chen Q."/>
            <person name="Chen Z."/>
            <person name="Lan J."/>
            <person name="Che J."/>
            <person name="Ge C."/>
            <person name="Shi H."/>
            <person name="Pan Z."/>
            <person name="Liu X."/>
        </authorList>
    </citation>
    <scope>NUCLEOTIDE SEQUENCE [LARGE SCALE GENOMIC DNA]</scope>
    <source>
        <strain evidence="3">FJAT-27215</strain>
    </source>
</reference>
<dbReference type="InterPro" id="IPR050855">
    <property type="entry name" value="NDM-1-like"/>
</dbReference>
<dbReference type="GO" id="GO:0016787">
    <property type="term" value="F:hydrolase activity"/>
    <property type="evidence" value="ECO:0007669"/>
    <property type="project" value="UniProtKB-KW"/>
</dbReference>
<dbReference type="PANTHER" id="PTHR42951">
    <property type="entry name" value="METALLO-BETA-LACTAMASE DOMAIN-CONTAINING"/>
    <property type="match status" value="1"/>
</dbReference>
<dbReference type="RefSeq" id="WP_065411905.1">
    <property type="nucleotide sequence ID" value="NZ_MAYT01000030.1"/>
</dbReference>
<proteinExistence type="predicted"/>
<name>A0A1B9ADT3_9BACI</name>
<dbReference type="InterPro" id="IPR001279">
    <property type="entry name" value="Metallo-B-lactamas"/>
</dbReference>
<evidence type="ECO:0000259" key="1">
    <source>
        <dbReference type="SMART" id="SM00849"/>
    </source>
</evidence>
<gene>
    <name evidence="2" type="ORF">A8F95_15000</name>
</gene>
<dbReference type="SUPFAM" id="SSF56281">
    <property type="entry name" value="Metallo-hydrolase/oxidoreductase"/>
    <property type="match status" value="1"/>
</dbReference>
<dbReference type="AlphaFoldDB" id="A0A1B9ADT3"/>
<evidence type="ECO:0000313" key="3">
    <source>
        <dbReference type="Proteomes" id="UP000092578"/>
    </source>
</evidence>
<dbReference type="Proteomes" id="UP000092578">
    <property type="component" value="Unassembled WGS sequence"/>
</dbReference>
<dbReference type="Gene3D" id="3.60.15.10">
    <property type="entry name" value="Ribonuclease Z/Hydroxyacylglutathione hydrolase-like"/>
    <property type="match status" value="1"/>
</dbReference>
<keyword evidence="3" id="KW-1185">Reference proteome</keyword>
<evidence type="ECO:0000313" key="2">
    <source>
        <dbReference type="EMBL" id="OCA82013.1"/>
    </source>
</evidence>